<feature type="compositionally biased region" description="Low complexity" evidence="4">
    <location>
        <begin position="919"/>
        <end position="944"/>
    </location>
</feature>
<dbReference type="CDD" id="cd00041">
    <property type="entry name" value="CUB"/>
    <property type="match status" value="1"/>
</dbReference>
<keyword evidence="5" id="KW-1133">Transmembrane helix</keyword>
<dbReference type="Pfam" id="PF17517">
    <property type="entry name" value="IgGFc_binding"/>
    <property type="match status" value="1"/>
</dbReference>
<dbReference type="EMBL" id="GG666583">
    <property type="protein sequence ID" value="EEN52071.1"/>
    <property type="molecule type" value="Genomic_DNA"/>
</dbReference>
<sequence length="1527" mass="166216">MWSCWDVDLQSSSHDRKSLTYHTSQSQQVNEGVRATTDAGIGLADGEQIMVYKVPLIVVLALLATCGVPQSTVTILDLYTSSTDELIFHDVNWHHICGGGCEWRIYQGSLGREGLEANHTHWSALNEFEIQFKTYQYARGRGFQVYYRFVSSDTCKDPGRPVNGGLVPDFLFNGTYPARETVHYTCNDGYHPYRRAHVTLLCEAQSDGTRAQWSNYQDPRALCRAECGGNLTSPTGVITSPGQYPDYFEIPADCSWNIQAPAGFTVLLEFETIQLHSHFDDDFLQVGEGDVVTYSWTGRQTTEYPAHPDPITSFSNDISIILRTYWSSGYGPANLTSNNAGFLLHYRSGECVDPGTPQHAKRLPESGPYRIGDSLEFRCEEGFELVGDVYITCMEADGPTMEGVLLAEWNSTLPTCEAKCASGIPQQEGYGSIKSPHWPDPDRRFWTGTTGIWGCVWTISAAEGNNINLYFNHTYFWTWPQYEYIKVMQGGTELLRLTKTDWRLPHNPFIVNATSSNTSTVAQIVYYGQYIWGNTLNLYYSTGYCRDPGAPVHGQRQGNSFQPGDTVSFSCDVGYNLVGAATLTCVPGTVYEYQWDSDVPICKYEHSARCPEPQPPGFGFHSDTDRAVGSTVTFWCDAGYHIRGSAARTCGTNQQWTGVQPECVSSPCMEVPPAPLHGRIIPMDVPGTGLFAVTACDVGYFLASGSEARVCNVSNGEGSWDGEPTVCQPVKCGNPGAPQNGNFTAPEFTFPNNATYYCELGYELLGDDLRTCRSNGTWTNDIPTCRIKACGYPRNSDHRVYYNRVNGTIDNMRGFLYGATVFYYCVNNGQAATCPEPIPPANGFIVDPQSEWQYNYVARFACNDGYNLTGNPQIRCGQDGWEGSVPTCMQVTTPTLTTTKISTTPPPPSTTTMTMAAVPTTKSTAEKTSPPSTSSPATITQSSPSQPPAPVYTSKKTDKVPTFPKMTTSAYKGARDNKGTEFILTFTENKQRDGVDPRLLVAGTTQTEATVNVEVPAAGFQQTFNIKFGEVNTVEVPRTAVELRGSASQSTGIIITATQEIVVYGVFAESASSDAFLALPTDVMGTEYYVASFNPSSNNDPSQFGIVGINDGTTVNIVPTQDVTFDGTAYTAGQTITVSLDRLQTLQVQSEGDLTGSKITSDKNVAVLSGNLFVVIGNGQTGTGDHIVEMIPPVDTWGKEFVTVPLTKRTAGDVFRVIAARDNTQVDVTDKNTHSLNAGEFWEFSPGSGKYLHVVATEPVLLMQYSKTGDADNTATDPFMLMIPPLQQFAADYTFSTTQLISDPASLTHHLNIAIRDSEKAGLRLNGNPLDPSVTWTPIPGTAWSGTQIDIPDGTHTLVHTSPIVTFGISVYGFTQPESYGYPGGLRLAQIAAPCVATATISGDGVDNDCDGRIDEELANGLDDDGDGAIDEDLAGQAPVPCESDKDEYKNCVEQNLGNCVVTALLSSGTARNNRVRRAAEEAEDFAPEAEAEEFLVAAIAVVAVGVMMVAVMAMTYHLQKQRLLAA</sequence>
<evidence type="ECO:0000256" key="1">
    <source>
        <dbReference type="ARBA" id="ARBA00023157"/>
    </source>
</evidence>
<dbReference type="InterPro" id="IPR035976">
    <property type="entry name" value="Sushi/SCR/CCP_sf"/>
</dbReference>
<feature type="domain" description="Sushi" evidence="7">
    <location>
        <begin position="666"/>
        <end position="729"/>
    </location>
</feature>
<keyword evidence="5" id="KW-0812">Transmembrane</keyword>
<dbReference type="SUPFAM" id="SSF57535">
    <property type="entry name" value="Complement control module/SCR domain"/>
    <property type="match status" value="7"/>
</dbReference>
<feature type="domain" description="Sushi" evidence="7">
    <location>
        <begin position="349"/>
        <end position="418"/>
    </location>
</feature>
<reference evidence="8" key="1">
    <citation type="journal article" date="2008" name="Nature">
        <title>The amphioxus genome and the evolution of the chordate karyotype.</title>
        <authorList>
            <consortium name="US DOE Joint Genome Institute (JGI-PGF)"/>
            <person name="Putnam N.H."/>
            <person name="Butts T."/>
            <person name="Ferrier D.E.K."/>
            <person name="Furlong R.F."/>
            <person name="Hellsten U."/>
            <person name="Kawashima T."/>
            <person name="Robinson-Rechavi M."/>
            <person name="Shoguchi E."/>
            <person name="Terry A."/>
            <person name="Yu J.-K."/>
            <person name="Benito-Gutierrez E.L."/>
            <person name="Dubchak I."/>
            <person name="Garcia-Fernandez J."/>
            <person name="Gibson-Brown J.J."/>
            <person name="Grigoriev I.V."/>
            <person name="Horton A.C."/>
            <person name="de Jong P.J."/>
            <person name="Jurka J."/>
            <person name="Kapitonov V.V."/>
            <person name="Kohara Y."/>
            <person name="Kuroki Y."/>
            <person name="Lindquist E."/>
            <person name="Lucas S."/>
            <person name="Osoegawa K."/>
            <person name="Pennacchio L.A."/>
            <person name="Salamov A.A."/>
            <person name="Satou Y."/>
            <person name="Sauka-Spengler T."/>
            <person name="Schmutz J."/>
            <person name="Shin-I T."/>
            <person name="Toyoda A."/>
            <person name="Bronner-Fraser M."/>
            <person name="Fujiyama A."/>
            <person name="Holland L.Z."/>
            <person name="Holland P.W.H."/>
            <person name="Satoh N."/>
            <person name="Rokhsar D.S."/>
        </authorList>
    </citation>
    <scope>NUCLEOTIDE SEQUENCE [LARGE SCALE GENOMIC DNA]</scope>
    <source>
        <strain evidence="8">S238N-H82</strain>
        <tissue evidence="8">Testes</tissue>
    </source>
</reference>
<dbReference type="eggNOG" id="KOG1216">
    <property type="taxonomic scope" value="Eukaryota"/>
</dbReference>
<evidence type="ECO:0000256" key="2">
    <source>
        <dbReference type="PROSITE-ProRule" id="PRU00059"/>
    </source>
</evidence>
<dbReference type="PANTHER" id="PTHR46534">
    <property type="entry name" value="IGGFC_BINDING DOMAIN-CONTAINING PROTEIN"/>
    <property type="match status" value="1"/>
</dbReference>
<dbReference type="CDD" id="cd00033">
    <property type="entry name" value="CCP"/>
    <property type="match status" value="6"/>
</dbReference>
<keyword evidence="1 3" id="KW-1015">Disulfide bond</keyword>
<dbReference type="InterPro" id="IPR000859">
    <property type="entry name" value="CUB_dom"/>
</dbReference>
<dbReference type="PROSITE" id="PS50923">
    <property type="entry name" value="SUSHI"/>
    <property type="match status" value="7"/>
</dbReference>
<feature type="domain" description="Sushi" evidence="7">
    <location>
        <begin position="730"/>
        <end position="787"/>
    </location>
</feature>
<dbReference type="SMART" id="SM00042">
    <property type="entry name" value="CUB"/>
    <property type="match status" value="1"/>
</dbReference>
<feature type="domain" description="CUB" evidence="6">
    <location>
        <begin position="420"/>
        <end position="497"/>
    </location>
</feature>
<accession>C3Z5F8</accession>
<keyword evidence="3" id="KW-0768">Sushi</keyword>
<feature type="domain" description="CUB" evidence="6">
    <location>
        <begin position="227"/>
        <end position="349"/>
    </location>
</feature>
<dbReference type="Gene3D" id="2.60.120.290">
    <property type="entry name" value="Spermadhesin, CUB domain"/>
    <property type="match status" value="2"/>
</dbReference>
<feature type="domain" description="Sushi" evidence="7">
    <location>
        <begin position="832"/>
        <end position="890"/>
    </location>
</feature>
<name>C3Z5F8_BRAFL</name>
<feature type="disulfide bond" evidence="3">
    <location>
        <begin position="668"/>
        <end position="711"/>
    </location>
</feature>
<evidence type="ECO:0000256" key="3">
    <source>
        <dbReference type="PROSITE-ProRule" id="PRU00302"/>
    </source>
</evidence>
<feature type="domain" description="Sushi" evidence="7">
    <location>
        <begin position="153"/>
        <end position="225"/>
    </location>
</feature>
<dbReference type="SMART" id="SM00032">
    <property type="entry name" value="CCP"/>
    <property type="match status" value="7"/>
</dbReference>
<evidence type="ECO:0000256" key="5">
    <source>
        <dbReference type="SAM" id="Phobius"/>
    </source>
</evidence>
<feature type="domain" description="Sushi" evidence="7">
    <location>
        <begin position="608"/>
        <end position="665"/>
    </location>
</feature>
<feature type="region of interest" description="Disordered" evidence="4">
    <location>
        <begin position="919"/>
        <end position="964"/>
    </location>
</feature>
<dbReference type="eggNOG" id="KOG4297">
    <property type="taxonomic scope" value="Eukaryota"/>
</dbReference>
<comment type="caution">
    <text evidence="3">Lacks conserved residue(s) required for the propagation of feature annotation.</text>
</comment>
<evidence type="ECO:0000256" key="4">
    <source>
        <dbReference type="SAM" id="MobiDB-lite"/>
    </source>
</evidence>
<feature type="domain" description="Sushi" evidence="7">
    <location>
        <begin position="543"/>
        <end position="604"/>
    </location>
</feature>
<feature type="disulfide bond" evidence="2">
    <location>
        <begin position="227"/>
        <end position="254"/>
    </location>
</feature>
<feature type="disulfide bond" evidence="3">
    <location>
        <begin position="636"/>
        <end position="663"/>
    </location>
</feature>
<dbReference type="Pfam" id="PF00431">
    <property type="entry name" value="CUB"/>
    <property type="match status" value="1"/>
</dbReference>
<keyword evidence="5" id="KW-0472">Membrane</keyword>
<dbReference type="PROSITE" id="PS01180">
    <property type="entry name" value="CUB"/>
    <property type="match status" value="2"/>
</dbReference>
<dbReference type="InterPro" id="IPR035234">
    <property type="entry name" value="IgGFc-bd_N"/>
</dbReference>
<dbReference type="Gene3D" id="2.10.70.10">
    <property type="entry name" value="Complement Module, domain 1"/>
    <property type="match status" value="7"/>
</dbReference>
<gene>
    <name evidence="8" type="ORF">BRAFLDRAFT_118068</name>
</gene>
<proteinExistence type="predicted"/>
<dbReference type="SUPFAM" id="SSF49854">
    <property type="entry name" value="Spermadhesin, CUB domain"/>
    <property type="match status" value="2"/>
</dbReference>
<dbReference type="InterPro" id="IPR000436">
    <property type="entry name" value="Sushi_SCR_CCP_dom"/>
</dbReference>
<dbReference type="InterPro" id="IPR035914">
    <property type="entry name" value="Sperma_CUB_dom_sf"/>
</dbReference>
<dbReference type="Pfam" id="PF00084">
    <property type="entry name" value="Sushi"/>
    <property type="match status" value="5"/>
</dbReference>
<organism>
    <name type="scientific">Branchiostoma floridae</name>
    <name type="common">Florida lancelet</name>
    <name type="synonym">Amphioxus</name>
    <dbReference type="NCBI Taxonomy" id="7739"/>
    <lineage>
        <taxon>Eukaryota</taxon>
        <taxon>Metazoa</taxon>
        <taxon>Chordata</taxon>
        <taxon>Cephalochordata</taxon>
        <taxon>Leptocardii</taxon>
        <taxon>Amphioxiformes</taxon>
        <taxon>Branchiostomatidae</taxon>
        <taxon>Branchiostoma</taxon>
    </lineage>
</organism>
<evidence type="ECO:0000259" key="6">
    <source>
        <dbReference type="PROSITE" id="PS01180"/>
    </source>
</evidence>
<feature type="disulfide bond" evidence="3">
    <location>
        <begin position="758"/>
        <end position="785"/>
    </location>
</feature>
<protein>
    <submittedName>
        <fullName evidence="8">Uncharacterized protein</fullName>
    </submittedName>
</protein>
<dbReference type="PANTHER" id="PTHR46534:SF1">
    <property type="entry name" value="IGGFC-BINDING PROTEIN N-TERMINAL DOMAIN-CONTAINING PROTEIN"/>
    <property type="match status" value="1"/>
</dbReference>
<dbReference type="InParanoid" id="C3Z5F8"/>
<feature type="transmembrane region" description="Helical" evidence="5">
    <location>
        <begin position="1495"/>
        <end position="1517"/>
    </location>
</feature>
<evidence type="ECO:0000313" key="8">
    <source>
        <dbReference type="EMBL" id="EEN52071.1"/>
    </source>
</evidence>
<evidence type="ECO:0000259" key="7">
    <source>
        <dbReference type="PROSITE" id="PS50923"/>
    </source>
</evidence>